<name>A0ABQ9XUX9_9EUKA</name>
<evidence type="ECO:0000313" key="3">
    <source>
        <dbReference type="Proteomes" id="UP001281761"/>
    </source>
</evidence>
<accession>A0ABQ9XUX9</accession>
<gene>
    <name evidence="2" type="ORF">BLNAU_9831</name>
</gene>
<feature type="region of interest" description="Disordered" evidence="1">
    <location>
        <begin position="82"/>
        <end position="102"/>
    </location>
</feature>
<organism evidence="2 3">
    <name type="scientific">Blattamonas nauphoetae</name>
    <dbReference type="NCBI Taxonomy" id="2049346"/>
    <lineage>
        <taxon>Eukaryota</taxon>
        <taxon>Metamonada</taxon>
        <taxon>Preaxostyla</taxon>
        <taxon>Oxymonadida</taxon>
        <taxon>Blattamonas</taxon>
    </lineage>
</organism>
<comment type="caution">
    <text evidence="2">The sequence shown here is derived from an EMBL/GenBank/DDBJ whole genome shotgun (WGS) entry which is preliminary data.</text>
</comment>
<protein>
    <submittedName>
        <fullName evidence="2">Uncharacterized protein</fullName>
    </submittedName>
</protein>
<evidence type="ECO:0000256" key="1">
    <source>
        <dbReference type="SAM" id="MobiDB-lite"/>
    </source>
</evidence>
<evidence type="ECO:0000313" key="2">
    <source>
        <dbReference type="EMBL" id="KAK2955279.1"/>
    </source>
</evidence>
<proteinExistence type="predicted"/>
<reference evidence="2 3" key="1">
    <citation type="journal article" date="2022" name="bioRxiv">
        <title>Genomics of Preaxostyla Flagellates Illuminates Evolutionary Transitions and the Path Towards Mitochondrial Loss.</title>
        <authorList>
            <person name="Novak L.V.F."/>
            <person name="Treitli S.C."/>
            <person name="Pyrih J."/>
            <person name="Halakuc P."/>
            <person name="Pipaliya S.V."/>
            <person name="Vacek V."/>
            <person name="Brzon O."/>
            <person name="Soukal P."/>
            <person name="Eme L."/>
            <person name="Dacks J.B."/>
            <person name="Karnkowska A."/>
            <person name="Elias M."/>
            <person name="Hampl V."/>
        </authorList>
    </citation>
    <scope>NUCLEOTIDE SEQUENCE [LARGE SCALE GENOMIC DNA]</scope>
    <source>
        <strain evidence="2">NAU3</strain>
        <tissue evidence="2">Gut</tissue>
    </source>
</reference>
<dbReference type="EMBL" id="JARBJD010000069">
    <property type="protein sequence ID" value="KAK2955279.1"/>
    <property type="molecule type" value="Genomic_DNA"/>
</dbReference>
<sequence length="128" mass="14132">MTEWCCIQHVNPVSHDILVHSLVRESKALRIDRTVTLQFASSRVNPCRQLVPTSTPASLTRRQISTGMLCQCCILRDARAAGESCAPPISTRPSLLTDGTDHPKSHSCCIPQDCSQRAVDREDEFSAI</sequence>
<dbReference type="Proteomes" id="UP001281761">
    <property type="component" value="Unassembled WGS sequence"/>
</dbReference>
<keyword evidence="3" id="KW-1185">Reference proteome</keyword>